<organism evidence="2 3">
    <name type="scientific">Linum tenue</name>
    <dbReference type="NCBI Taxonomy" id="586396"/>
    <lineage>
        <taxon>Eukaryota</taxon>
        <taxon>Viridiplantae</taxon>
        <taxon>Streptophyta</taxon>
        <taxon>Embryophyta</taxon>
        <taxon>Tracheophyta</taxon>
        <taxon>Spermatophyta</taxon>
        <taxon>Magnoliopsida</taxon>
        <taxon>eudicotyledons</taxon>
        <taxon>Gunneridae</taxon>
        <taxon>Pentapetalae</taxon>
        <taxon>rosids</taxon>
        <taxon>fabids</taxon>
        <taxon>Malpighiales</taxon>
        <taxon>Linaceae</taxon>
        <taxon>Linum</taxon>
    </lineage>
</organism>
<keyword evidence="3" id="KW-1185">Reference proteome</keyword>
<gene>
    <name evidence="2" type="ORF">LITE_LOCUS21059</name>
</gene>
<sequence>MIRKKKIQELPIELKKTNKKGEVYRTNLLAALREMEEQKMKLSVKVQNARLSMKE</sequence>
<evidence type="ECO:0000313" key="2">
    <source>
        <dbReference type="EMBL" id="CAI0427086.1"/>
    </source>
</evidence>
<reference evidence="2" key="1">
    <citation type="submission" date="2022-08" db="EMBL/GenBank/DDBJ databases">
        <authorList>
            <person name="Gutierrez-Valencia J."/>
        </authorList>
    </citation>
    <scope>NUCLEOTIDE SEQUENCE</scope>
</reference>
<dbReference type="Proteomes" id="UP001154282">
    <property type="component" value="Unassembled WGS sequence"/>
</dbReference>
<proteinExistence type="predicted"/>
<feature type="coiled-coil region" evidence="1">
    <location>
        <begin position="25"/>
        <end position="52"/>
    </location>
</feature>
<evidence type="ECO:0000256" key="1">
    <source>
        <dbReference type="SAM" id="Coils"/>
    </source>
</evidence>
<protein>
    <submittedName>
        <fullName evidence="2">Uncharacterized protein</fullName>
    </submittedName>
</protein>
<name>A0AAV0KYM3_9ROSI</name>
<dbReference type="EMBL" id="CAMGYJ010000005">
    <property type="protein sequence ID" value="CAI0427086.1"/>
    <property type="molecule type" value="Genomic_DNA"/>
</dbReference>
<accession>A0AAV0KYM3</accession>
<keyword evidence="1" id="KW-0175">Coiled coil</keyword>
<dbReference type="AlphaFoldDB" id="A0AAV0KYM3"/>
<comment type="caution">
    <text evidence="2">The sequence shown here is derived from an EMBL/GenBank/DDBJ whole genome shotgun (WGS) entry which is preliminary data.</text>
</comment>
<evidence type="ECO:0000313" key="3">
    <source>
        <dbReference type="Proteomes" id="UP001154282"/>
    </source>
</evidence>